<reference evidence="1 2" key="1">
    <citation type="journal article" date="2024" name="Science">
        <title>Giant polyketide synthase enzymes in the biosynthesis of giant marine polyether toxins.</title>
        <authorList>
            <person name="Fallon T.R."/>
            <person name="Shende V.V."/>
            <person name="Wierzbicki I.H."/>
            <person name="Pendleton A.L."/>
            <person name="Watervoot N.F."/>
            <person name="Auber R.P."/>
            <person name="Gonzalez D.J."/>
            <person name="Wisecaver J.H."/>
            <person name="Moore B.S."/>
        </authorList>
    </citation>
    <scope>NUCLEOTIDE SEQUENCE [LARGE SCALE GENOMIC DNA]</scope>
    <source>
        <strain evidence="1 2">12B1</strain>
    </source>
</reference>
<name>A0AB34IJB3_PRYPA</name>
<gene>
    <name evidence="1" type="ORF">AB1Y20_013668</name>
</gene>
<dbReference type="Proteomes" id="UP001515480">
    <property type="component" value="Unassembled WGS sequence"/>
</dbReference>
<sequence length="355" mass="38171">MSACFQEALLSAVAFERLEPPPLAEHGLPAFVIAALRPRRATALSHSLSSAGLRCEFVRRRAANQTTARCGEAQRRELTRVLAHPGTYLSHLAVAFEVTRRHLDVALVVESDALIAAPLRSSLLHSVVAKVARGASCRAEAFPDARSGVVYLGGCGTEHAAPTWGVAEQFVVPLRNGSQHQPFLTACAPALAPYGSRCTSAYLLFQHGARIWAARHVLPAGDGSVASRSCAALSRMREAAALCAPPHAGPPLLPRSFDEINGEEGDFLIGWLEPPIFCSDSQDTCALYERASSAEGAVILLVIGVGVFLLTRRLRAFLSLTWWAREGMPNKVHQDQRASASLLLLGSKFHQDDNS</sequence>
<dbReference type="AlphaFoldDB" id="A0AB34IJB3"/>
<evidence type="ECO:0000313" key="1">
    <source>
        <dbReference type="EMBL" id="KAL1499157.1"/>
    </source>
</evidence>
<keyword evidence="2" id="KW-1185">Reference proteome</keyword>
<comment type="caution">
    <text evidence="1">The sequence shown here is derived from an EMBL/GenBank/DDBJ whole genome shotgun (WGS) entry which is preliminary data.</text>
</comment>
<accession>A0AB34IJB3</accession>
<proteinExistence type="predicted"/>
<evidence type="ECO:0000313" key="2">
    <source>
        <dbReference type="Proteomes" id="UP001515480"/>
    </source>
</evidence>
<protein>
    <recommendedName>
        <fullName evidence="3">Glycosyltransferase family 25 protein</fullName>
    </recommendedName>
</protein>
<dbReference type="EMBL" id="JBGBPQ010000026">
    <property type="protein sequence ID" value="KAL1499157.1"/>
    <property type="molecule type" value="Genomic_DNA"/>
</dbReference>
<evidence type="ECO:0008006" key="3">
    <source>
        <dbReference type="Google" id="ProtNLM"/>
    </source>
</evidence>
<organism evidence="1 2">
    <name type="scientific">Prymnesium parvum</name>
    <name type="common">Toxic golden alga</name>
    <dbReference type="NCBI Taxonomy" id="97485"/>
    <lineage>
        <taxon>Eukaryota</taxon>
        <taxon>Haptista</taxon>
        <taxon>Haptophyta</taxon>
        <taxon>Prymnesiophyceae</taxon>
        <taxon>Prymnesiales</taxon>
        <taxon>Prymnesiaceae</taxon>
        <taxon>Prymnesium</taxon>
    </lineage>
</organism>